<dbReference type="RefSeq" id="WP_357400213.1">
    <property type="nucleotide sequence ID" value="NZ_JBEYCD010000001.1"/>
</dbReference>
<dbReference type="GO" id="GO:0016491">
    <property type="term" value="F:oxidoreductase activity"/>
    <property type="evidence" value="ECO:0007669"/>
    <property type="project" value="UniProtKB-KW"/>
</dbReference>
<dbReference type="PANTHER" id="PTHR43580">
    <property type="entry name" value="OXIDOREDUCTASE GLYR1-RELATED"/>
    <property type="match status" value="1"/>
</dbReference>
<evidence type="ECO:0000313" key="5">
    <source>
        <dbReference type="EMBL" id="MFI2475608.1"/>
    </source>
</evidence>
<sequence length="295" mass="30668">MSVHTVAVVGLGPMGRALASAFSEGGIRTTVWNRTQARADALVERGAVRAETVLDAVRAAELVVVCLRDDQAVAAVLEPAADALRGRTLVNFTSTAPHQSRTRGEWAARHGIGYLDGAILTPTPTIGGPGALILYSGPEPVYQAHRAVLATLGGRAEYVGEDVGRAAGYDAAVLSLFWLSILGVVHSLAMARAEGISGADLAPFAASITGLLPEMLDRFARQVEADDYPGGISTIASASAGLAHLTESARRLGFDTAIFRASLDIVERAVDSGFGADGLARLTDIVARPTAESVR</sequence>
<dbReference type="Pfam" id="PF03446">
    <property type="entry name" value="NAD_binding_2"/>
    <property type="match status" value="1"/>
</dbReference>
<feature type="domain" description="6-phosphogluconate dehydrogenase NADP-binding" evidence="3">
    <location>
        <begin position="5"/>
        <end position="160"/>
    </location>
</feature>
<dbReference type="EC" id="1.1.-.-" evidence="5"/>
<dbReference type="PANTHER" id="PTHR43580:SF2">
    <property type="entry name" value="CYTOKINE-LIKE NUCLEAR FACTOR N-PAC"/>
    <property type="match status" value="1"/>
</dbReference>
<dbReference type="SUPFAM" id="SSF51735">
    <property type="entry name" value="NAD(P)-binding Rossmann-fold domains"/>
    <property type="match status" value="1"/>
</dbReference>
<feature type="domain" description="NADPH-dependent reductive aminase-like C-terminal" evidence="4">
    <location>
        <begin position="162"/>
        <end position="287"/>
    </location>
</feature>
<comment type="caution">
    <text evidence="5">The sequence shown here is derived from an EMBL/GenBank/DDBJ whole genome shotgun (WGS) entry which is preliminary data.</text>
</comment>
<accession>A0ABW7X3B5</accession>
<dbReference type="InterPro" id="IPR015815">
    <property type="entry name" value="HIBADH-related"/>
</dbReference>
<reference evidence="5 6" key="1">
    <citation type="submission" date="2024-10" db="EMBL/GenBank/DDBJ databases">
        <title>The Natural Products Discovery Center: Release of the First 8490 Sequenced Strains for Exploring Actinobacteria Biosynthetic Diversity.</title>
        <authorList>
            <person name="Kalkreuter E."/>
            <person name="Kautsar S.A."/>
            <person name="Yang D."/>
            <person name="Bader C.D."/>
            <person name="Teijaro C.N."/>
            <person name="Fluegel L."/>
            <person name="Davis C.M."/>
            <person name="Simpson J.R."/>
            <person name="Lauterbach L."/>
            <person name="Steele A.D."/>
            <person name="Gui C."/>
            <person name="Meng S."/>
            <person name="Li G."/>
            <person name="Viehrig K."/>
            <person name="Ye F."/>
            <person name="Su P."/>
            <person name="Kiefer A.F."/>
            <person name="Nichols A."/>
            <person name="Cepeda A.J."/>
            <person name="Yan W."/>
            <person name="Fan B."/>
            <person name="Jiang Y."/>
            <person name="Adhikari A."/>
            <person name="Zheng C.-J."/>
            <person name="Schuster L."/>
            <person name="Cowan T.M."/>
            <person name="Smanski M.J."/>
            <person name="Chevrette M.G."/>
            <person name="De Carvalho L.P.S."/>
            <person name="Shen B."/>
        </authorList>
    </citation>
    <scope>NUCLEOTIDE SEQUENCE [LARGE SCALE GENOMIC DNA]</scope>
    <source>
        <strain evidence="5 6">NPDC019275</strain>
    </source>
</reference>
<proteinExistence type="inferred from homology"/>
<gene>
    <name evidence="5" type="ORF">ACH49W_19730</name>
</gene>
<dbReference type="EMBL" id="JBIRYO010000012">
    <property type="protein sequence ID" value="MFI2475608.1"/>
    <property type="molecule type" value="Genomic_DNA"/>
</dbReference>
<dbReference type="InterPro" id="IPR051265">
    <property type="entry name" value="HIBADH-related_NP60_sf"/>
</dbReference>
<dbReference type="Gene3D" id="1.10.1040.10">
    <property type="entry name" value="N-(1-d-carboxylethyl)-l-norvaline Dehydrogenase, domain 2"/>
    <property type="match status" value="1"/>
</dbReference>
<comment type="similarity">
    <text evidence="1">Belongs to the HIBADH-related family.</text>
</comment>
<evidence type="ECO:0000259" key="4">
    <source>
        <dbReference type="Pfam" id="PF21761"/>
    </source>
</evidence>
<evidence type="ECO:0000259" key="3">
    <source>
        <dbReference type="Pfam" id="PF03446"/>
    </source>
</evidence>
<evidence type="ECO:0000256" key="2">
    <source>
        <dbReference type="ARBA" id="ARBA00023002"/>
    </source>
</evidence>
<evidence type="ECO:0000313" key="6">
    <source>
        <dbReference type="Proteomes" id="UP001611415"/>
    </source>
</evidence>
<dbReference type="InterPro" id="IPR048666">
    <property type="entry name" value="RedAm-like_C"/>
</dbReference>
<dbReference type="Gene3D" id="3.40.50.720">
    <property type="entry name" value="NAD(P)-binding Rossmann-like Domain"/>
    <property type="match status" value="1"/>
</dbReference>
<evidence type="ECO:0000256" key="1">
    <source>
        <dbReference type="ARBA" id="ARBA00009080"/>
    </source>
</evidence>
<dbReference type="Proteomes" id="UP001611415">
    <property type="component" value="Unassembled WGS sequence"/>
</dbReference>
<organism evidence="5 6">
    <name type="scientific">Nocardia xishanensis</name>
    <dbReference type="NCBI Taxonomy" id="238964"/>
    <lineage>
        <taxon>Bacteria</taxon>
        <taxon>Bacillati</taxon>
        <taxon>Actinomycetota</taxon>
        <taxon>Actinomycetes</taxon>
        <taxon>Mycobacteriales</taxon>
        <taxon>Nocardiaceae</taxon>
        <taxon>Nocardia</taxon>
    </lineage>
</organism>
<keyword evidence="2 5" id="KW-0560">Oxidoreductase</keyword>
<protein>
    <submittedName>
        <fullName evidence="5">NAD(P)-dependent oxidoreductase</fullName>
        <ecNumber evidence="5">1.1.-.-</ecNumber>
    </submittedName>
</protein>
<dbReference type="Pfam" id="PF21761">
    <property type="entry name" value="RedAm-like_C"/>
    <property type="match status" value="1"/>
</dbReference>
<name>A0ABW7X3B5_9NOCA</name>
<keyword evidence="6" id="KW-1185">Reference proteome</keyword>
<dbReference type="PIRSF" id="PIRSF000103">
    <property type="entry name" value="HIBADH"/>
    <property type="match status" value="1"/>
</dbReference>
<dbReference type="InterPro" id="IPR006115">
    <property type="entry name" value="6PGDH_NADP-bd"/>
</dbReference>
<dbReference type="InterPro" id="IPR036291">
    <property type="entry name" value="NAD(P)-bd_dom_sf"/>
</dbReference>
<dbReference type="InterPro" id="IPR013328">
    <property type="entry name" value="6PGD_dom2"/>
</dbReference>